<keyword evidence="1" id="KW-0732">Signal</keyword>
<proteinExistence type="predicted"/>
<dbReference type="InterPro" id="IPR047780">
    <property type="entry name" value="TssQ-like"/>
</dbReference>
<reference evidence="2 3" key="2">
    <citation type="submission" date="2018-05" db="EMBL/GenBank/DDBJ databases">
        <authorList>
            <person name="Lanie J.A."/>
            <person name="Ng W.-L."/>
            <person name="Kazmierczak K.M."/>
            <person name="Andrzejewski T.M."/>
            <person name="Davidsen T.M."/>
            <person name="Wayne K.J."/>
            <person name="Tettelin H."/>
            <person name="Glass J.I."/>
            <person name="Rusch D."/>
            <person name="Podicherti R."/>
            <person name="Tsui H.-C.T."/>
            <person name="Winkler M.E."/>
        </authorList>
    </citation>
    <scope>NUCLEOTIDE SEQUENCE [LARGE SCALE GENOMIC DNA]</scope>
    <source>
        <strain evidence="2 3">YBY</strain>
    </source>
</reference>
<sequence length="129" mass="14063">MYLPARLIVPALAVLLTACAQTQNKPVAVFSPAAEAELEQIRSAFNEGDYSTVIRQVGRSSTLPAAAPNQYSEALKLQAFSFCVREYTFLCEERFKQALAVDPGFTLAQAERGHPTWGPVYEKVAGAQP</sequence>
<protein>
    <recommendedName>
        <fullName evidence="4">Lipoprotein</fullName>
    </recommendedName>
</protein>
<evidence type="ECO:0000256" key="1">
    <source>
        <dbReference type="SAM" id="SignalP"/>
    </source>
</evidence>
<dbReference type="RefSeq" id="WP_109089254.1">
    <property type="nucleotide sequence ID" value="NZ_CP190004.1"/>
</dbReference>
<evidence type="ECO:0000313" key="2">
    <source>
        <dbReference type="EMBL" id="PWE14005.1"/>
    </source>
</evidence>
<dbReference type="EMBL" id="QEXO01000003">
    <property type="protein sequence ID" value="PWE14005.1"/>
    <property type="molecule type" value="Genomic_DNA"/>
</dbReference>
<dbReference type="AlphaFoldDB" id="A0A2U2BJ07"/>
<evidence type="ECO:0000313" key="3">
    <source>
        <dbReference type="Proteomes" id="UP000245216"/>
    </source>
</evidence>
<name>A0A2U2BJ07_ALCFA</name>
<dbReference type="NCBIfam" id="NF038027">
    <property type="entry name" value="TssQ_fam"/>
    <property type="match status" value="1"/>
</dbReference>
<comment type="caution">
    <text evidence="2">The sequence shown here is derived from an EMBL/GenBank/DDBJ whole genome shotgun (WGS) entry which is preliminary data.</text>
</comment>
<gene>
    <name evidence="2" type="ORF">DF183_12680</name>
</gene>
<accession>A0A2U2BJ07</accession>
<dbReference type="PROSITE" id="PS51257">
    <property type="entry name" value="PROKAR_LIPOPROTEIN"/>
    <property type="match status" value="1"/>
</dbReference>
<feature type="chain" id="PRO_5015693415" description="Lipoprotein" evidence="1">
    <location>
        <begin position="21"/>
        <end position="129"/>
    </location>
</feature>
<feature type="signal peptide" evidence="1">
    <location>
        <begin position="1"/>
        <end position="20"/>
    </location>
</feature>
<dbReference type="Proteomes" id="UP000245216">
    <property type="component" value="Unassembled WGS sequence"/>
</dbReference>
<dbReference type="STRING" id="511.UZ73_12280"/>
<organism evidence="2 3">
    <name type="scientific">Alcaligenes faecalis</name>
    <dbReference type="NCBI Taxonomy" id="511"/>
    <lineage>
        <taxon>Bacteria</taxon>
        <taxon>Pseudomonadati</taxon>
        <taxon>Pseudomonadota</taxon>
        <taxon>Betaproteobacteria</taxon>
        <taxon>Burkholderiales</taxon>
        <taxon>Alcaligenaceae</taxon>
        <taxon>Alcaligenes</taxon>
    </lineage>
</organism>
<evidence type="ECO:0008006" key="4">
    <source>
        <dbReference type="Google" id="ProtNLM"/>
    </source>
</evidence>
<reference evidence="2 3" key="1">
    <citation type="submission" date="2018-05" db="EMBL/GenBank/DDBJ databases">
        <title>Genome Sequence of an Efficient Indole-Degrading Bacterium, Alcaligenes sp.YBY.</title>
        <authorList>
            <person name="Yang B."/>
        </authorList>
    </citation>
    <scope>NUCLEOTIDE SEQUENCE [LARGE SCALE GENOMIC DNA]</scope>
    <source>
        <strain evidence="2 3">YBY</strain>
    </source>
</reference>